<evidence type="ECO:0000313" key="3">
    <source>
        <dbReference type="Proteomes" id="UP000316545"/>
    </source>
</evidence>
<dbReference type="Pfam" id="PF06527">
    <property type="entry name" value="TniQ"/>
    <property type="match status" value="1"/>
</dbReference>
<dbReference type="EMBL" id="VITO01000006">
    <property type="protein sequence ID" value="TWB27673.1"/>
    <property type="molecule type" value="Genomic_DNA"/>
</dbReference>
<dbReference type="AlphaFoldDB" id="A0A560G1A2"/>
<dbReference type="InterPro" id="IPR009492">
    <property type="entry name" value="TniQ"/>
</dbReference>
<comment type="caution">
    <text evidence="2">The sequence shown here is derived from an EMBL/GenBank/DDBJ whole genome shotgun (WGS) entry which is preliminary data.</text>
</comment>
<sequence>MFKLIFPLVPYVDEGFLGFVARSAEENFRPTPWAVLTYVAPRLMAARAFMLSDTDMEPLRHLLSMTPDELERMSYRAADTRHVRLLGHTLPKELVSLIWRKCCPLCLAEAPYHRAVWDFVFMVACPHHNVMLVDRCAECRGPLNWLTSKLTHCVHCGADYRVIDPEPAPDEIEGLRAVVSLLEGKPPPEGLAGMDVGCLLKTIYMLGQCVHDTLLNVAAVKIGRHHPERVLAYLNIGWQACADWPHSFYRHIDWLRQSAADRQDQHERMYRDIGVTAKWILKQDKDPAFRPITGTFSQYVAGDVTLVTKARAVVRARRANPSRSFFLPQEAIRLLGTSMPRLMRLAEERDMFLVKGTGKGFGSRLDPQKVLDLQAEVERYIDGKAARAMLGVNDRTLGQMEDAGLLTVASEPIATTFFKHPLLRAEVQDLLDAVNRLELTELPLPLGKDMITTANLIRRMPMSYDDRNAATVYRAVIEGTLLPAGRLAGSRGFTNLVFTIDAVKKLAVKLRQDVLAVSDIAAKLNVQTKSVRLWVQNDILKSRDKVGRVTRRAKVLNKDFRDFSGRYMLARDVAAQRGLDVKSVNSTLLYSGARPVSGPSVDGGEMYLYERSDIDRIIG</sequence>
<name>A0A560G1A2_9PROT</name>
<dbReference type="Proteomes" id="UP000316545">
    <property type="component" value="Unassembled WGS sequence"/>
</dbReference>
<reference evidence="2 3" key="1">
    <citation type="submission" date="2019-06" db="EMBL/GenBank/DDBJ databases">
        <title>Genomic Encyclopedia of Type Strains, Phase IV (KMG-V): Genome sequencing to study the core and pangenomes of soil and plant-associated prokaryotes.</title>
        <authorList>
            <person name="Whitman W."/>
        </authorList>
    </citation>
    <scope>NUCLEOTIDE SEQUENCE [LARGE SCALE GENOMIC DNA]</scope>
    <source>
        <strain evidence="2 3">BR 11865</strain>
    </source>
</reference>
<protein>
    <submittedName>
        <fullName evidence="2">TniQ protein</fullName>
    </submittedName>
</protein>
<dbReference type="RefSeq" id="WP_145616777.1">
    <property type="nucleotide sequence ID" value="NZ_VITO01000006.1"/>
</dbReference>
<gene>
    <name evidence="2" type="ORF">FBZ88_106136</name>
</gene>
<proteinExistence type="predicted"/>
<accession>A0A560G1A2</accession>
<evidence type="ECO:0000259" key="1">
    <source>
        <dbReference type="Pfam" id="PF06527"/>
    </source>
</evidence>
<organism evidence="2 3">
    <name type="scientific">Nitrospirillum amazonense</name>
    <dbReference type="NCBI Taxonomy" id="28077"/>
    <lineage>
        <taxon>Bacteria</taxon>
        <taxon>Pseudomonadati</taxon>
        <taxon>Pseudomonadota</taxon>
        <taxon>Alphaproteobacteria</taxon>
        <taxon>Rhodospirillales</taxon>
        <taxon>Azospirillaceae</taxon>
        <taxon>Nitrospirillum</taxon>
    </lineage>
</organism>
<feature type="domain" description="TniQ" evidence="1">
    <location>
        <begin position="8"/>
        <end position="132"/>
    </location>
</feature>
<evidence type="ECO:0000313" key="2">
    <source>
        <dbReference type="EMBL" id="TWB27673.1"/>
    </source>
</evidence>
<keyword evidence="3" id="KW-1185">Reference proteome</keyword>